<feature type="domain" description="D-isomer specific 2-hydroxyacid dehydrogenase NAD-binding" evidence="3">
    <location>
        <begin position="106"/>
        <end position="264"/>
    </location>
</feature>
<dbReference type="STRING" id="161895.CPHO_03290"/>
<dbReference type="InterPro" id="IPR036291">
    <property type="entry name" value="NAD(P)-bd_dom_sf"/>
</dbReference>
<keyword evidence="1" id="KW-0560">Oxidoreductase</keyword>
<reference evidence="4 5" key="1">
    <citation type="submission" date="2014-08" db="EMBL/GenBank/DDBJ databases">
        <title>Complete genome sequence of Corynebacterium phocae M408/89/1(T)(=DSM 44612(T)), isolated from the common seal (Phoca vitulina).</title>
        <authorList>
            <person name="Ruckert C."/>
            <person name="Albersmeier A."/>
            <person name="Winkler A."/>
            <person name="Kalinowski J."/>
        </authorList>
    </citation>
    <scope>NUCLEOTIDE SEQUENCE [LARGE SCALE GENOMIC DNA]</scope>
    <source>
        <strain evidence="4 5">M408/89/1</strain>
    </source>
</reference>
<dbReference type="Pfam" id="PF02826">
    <property type="entry name" value="2-Hacid_dh_C"/>
    <property type="match status" value="1"/>
</dbReference>
<evidence type="ECO:0000313" key="4">
    <source>
        <dbReference type="EMBL" id="APT92076.1"/>
    </source>
</evidence>
<dbReference type="EMBL" id="CP009249">
    <property type="protein sequence ID" value="APT92076.1"/>
    <property type="molecule type" value="Genomic_DNA"/>
</dbReference>
<dbReference type="Proteomes" id="UP000185491">
    <property type="component" value="Chromosome"/>
</dbReference>
<proteinExistence type="predicted"/>
<dbReference type="SUPFAM" id="SSF52283">
    <property type="entry name" value="Formate/glycerate dehydrogenase catalytic domain-like"/>
    <property type="match status" value="1"/>
</dbReference>
<dbReference type="KEGG" id="cpho:CPHO_03290"/>
<dbReference type="AlphaFoldDB" id="A0A1L7D1N9"/>
<dbReference type="PANTHER" id="PTHR43333">
    <property type="entry name" value="2-HACID_DH_C DOMAIN-CONTAINING PROTEIN"/>
    <property type="match status" value="1"/>
</dbReference>
<gene>
    <name evidence="4" type="ORF">CPHO_03290</name>
</gene>
<evidence type="ECO:0000313" key="5">
    <source>
        <dbReference type="Proteomes" id="UP000185491"/>
    </source>
</evidence>
<dbReference type="Gene3D" id="3.40.50.720">
    <property type="entry name" value="NAD(P)-binding Rossmann-like Domain"/>
    <property type="match status" value="2"/>
</dbReference>
<keyword evidence="2" id="KW-0520">NAD</keyword>
<dbReference type="InterPro" id="IPR006140">
    <property type="entry name" value="D-isomer_DH_NAD-bd"/>
</dbReference>
<dbReference type="RefSeq" id="WP_075733186.1">
    <property type="nucleotide sequence ID" value="NZ_CP009249.1"/>
</dbReference>
<protein>
    <recommendedName>
        <fullName evidence="3">D-isomer specific 2-hydroxyacid dehydrogenase NAD-binding domain-containing protein</fullName>
    </recommendedName>
</protein>
<sequence>MKYAIAPHEWEETTTALEEAGHEKAALADADFLVFNGQPEEFPDPLPDNIGLVQVHFAGVDHILDIIRSSGARWSNAAGLYAPTVAESTVALLLAQLHAHKRVGNTWDNRDEVEEHTSFLFEDKTVAILGAGGIGKKLIEMLSGFGPRIVAVNRSGDDVEGADEVIPFSDLDTVWGKADYFVFLAPLTEETKHMGNAEAFRAMPAHAVVVNVGRGPLIDTDDLVQALRDGEIAGACLDVTDPEPLPDGHPLWEMPSVVITPHLANPPYSIRKRIGAHTVEVVAAWEQGKEIPTEVDPEAGY</sequence>
<keyword evidence="5" id="KW-1185">Reference proteome</keyword>
<evidence type="ECO:0000256" key="2">
    <source>
        <dbReference type="ARBA" id="ARBA00023027"/>
    </source>
</evidence>
<dbReference type="CDD" id="cd12159">
    <property type="entry name" value="2-Hacid_dh_2"/>
    <property type="match status" value="1"/>
</dbReference>
<dbReference type="SUPFAM" id="SSF51735">
    <property type="entry name" value="NAD(P)-binding Rossmann-fold domains"/>
    <property type="match status" value="1"/>
</dbReference>
<dbReference type="PANTHER" id="PTHR43333:SF1">
    <property type="entry name" value="D-ISOMER SPECIFIC 2-HYDROXYACID DEHYDROGENASE NAD-BINDING DOMAIN-CONTAINING PROTEIN"/>
    <property type="match status" value="1"/>
</dbReference>
<dbReference type="OrthoDB" id="4324715at2"/>
<organism evidence="4 5">
    <name type="scientific">Corynebacterium phocae</name>
    <dbReference type="NCBI Taxonomy" id="161895"/>
    <lineage>
        <taxon>Bacteria</taxon>
        <taxon>Bacillati</taxon>
        <taxon>Actinomycetota</taxon>
        <taxon>Actinomycetes</taxon>
        <taxon>Mycobacteriales</taxon>
        <taxon>Corynebacteriaceae</taxon>
        <taxon>Corynebacterium</taxon>
    </lineage>
</organism>
<evidence type="ECO:0000256" key="1">
    <source>
        <dbReference type="ARBA" id="ARBA00023002"/>
    </source>
</evidence>
<dbReference type="GO" id="GO:0051287">
    <property type="term" value="F:NAD binding"/>
    <property type="evidence" value="ECO:0007669"/>
    <property type="project" value="InterPro"/>
</dbReference>
<evidence type="ECO:0000259" key="3">
    <source>
        <dbReference type="Pfam" id="PF02826"/>
    </source>
</evidence>
<dbReference type="GO" id="GO:0016491">
    <property type="term" value="F:oxidoreductase activity"/>
    <property type="evidence" value="ECO:0007669"/>
    <property type="project" value="UniProtKB-KW"/>
</dbReference>
<accession>A0A1L7D1N9</accession>
<name>A0A1L7D1N9_9CORY</name>